<sequence length="676" mass="72126">MSSLDFTLNLINNLTRPLRQAQASLTGFADRAQAAFGKIAVGGAGLFAVGMAVKEALAPAIEMNDALLSASAQGVSDATLKQVAENGLKFSIQYGKSALEFAQSTEVIKRSVSGLSDGELPRMTTITNTVAAALKSTAADTTEFMGQMFANFRSDANTLGNLTFAEQVAGKAAYMRQAFGTEMATIKDLMEGSKGAGTNFGVGMDEQFAVLGELQRTLGSEASGSYESYLTGAAEGAKKLGLTFTDTNGKLLSMPAMLEKLQSKYGASIEGNLKAQKELDDAFGGGSAVIKQLYGNVGVLQRHITELGSSDGMKRATDMAEKMANPWDRLVAVWYAMRAAMGATLLPVLYPLINKLADAGQTLVRWQTLFPNITRVIGYAVLAVLSFAAAGAVANIVMGVSAFVMMGLRGLWAGLTAVMKIHLGVIWLHNQASILYNRALIVLSATMRVLRVALLAMRIAMVSAGIAFNFALWPVLLIIVAVAALAAGCYLLYQHWDQIVAAVSQTETFKTLATIIQMVALIFKAAWTLIVAGWEKVVGAISDFSLMETMGKMVSGISELFSGLWDGLMSSFSSAWGWIVEKLNNIPGVNIDMPVKTTSPVTSMPVNIKPPESLNAVNNSLLTGGQIKGIERGGLNKEISNNNKSYTDNSKTFGNITINASKGMTPEQLQEWEELR</sequence>
<dbReference type="Pfam" id="PF10145">
    <property type="entry name" value="PhageMin_Tail"/>
    <property type="match status" value="1"/>
</dbReference>
<dbReference type="Proteomes" id="UP000269665">
    <property type="component" value="Unassembled WGS sequence"/>
</dbReference>
<protein>
    <submittedName>
        <fullName evidence="3">Phage tail tape measure protein</fullName>
    </submittedName>
</protein>
<keyword evidence="1" id="KW-0812">Transmembrane</keyword>
<feature type="transmembrane region" description="Helical" evidence="1">
    <location>
        <begin position="332"/>
        <end position="353"/>
    </location>
</feature>
<organism evidence="3 4">
    <name type="scientific">Pectobacterium parmentieri</name>
    <dbReference type="NCBI Taxonomy" id="1905730"/>
    <lineage>
        <taxon>Bacteria</taxon>
        <taxon>Pseudomonadati</taxon>
        <taxon>Pseudomonadota</taxon>
        <taxon>Gammaproteobacteria</taxon>
        <taxon>Enterobacterales</taxon>
        <taxon>Pectobacteriaceae</taxon>
        <taxon>Pectobacterium</taxon>
    </lineage>
</organism>
<gene>
    <name evidence="3" type="ORF">C5E00_10515</name>
</gene>
<evidence type="ECO:0000313" key="3">
    <source>
        <dbReference type="EMBL" id="RKO77186.1"/>
    </source>
</evidence>
<comment type="caution">
    <text evidence="3">The sequence shown here is derived from an EMBL/GenBank/DDBJ whole genome shotgun (WGS) entry which is preliminary data.</text>
</comment>
<evidence type="ECO:0000313" key="4">
    <source>
        <dbReference type="Proteomes" id="UP000269665"/>
    </source>
</evidence>
<proteinExistence type="predicted"/>
<name>A0A8B3FA56_PECPM</name>
<feature type="transmembrane region" description="Helical" evidence="1">
    <location>
        <begin position="466"/>
        <end position="493"/>
    </location>
</feature>
<dbReference type="AlphaFoldDB" id="A0A8B3FA56"/>
<feature type="transmembrane region" description="Helical" evidence="1">
    <location>
        <begin position="513"/>
        <end position="534"/>
    </location>
</feature>
<keyword evidence="1" id="KW-1133">Transmembrane helix</keyword>
<evidence type="ECO:0000259" key="2">
    <source>
        <dbReference type="Pfam" id="PF10145"/>
    </source>
</evidence>
<keyword evidence="1" id="KW-0472">Membrane</keyword>
<feature type="transmembrane region" description="Helical" evidence="1">
    <location>
        <begin position="373"/>
        <end position="398"/>
    </location>
</feature>
<dbReference type="InterPro" id="IPR010090">
    <property type="entry name" value="Phage_tape_meas"/>
</dbReference>
<feature type="transmembrane region" description="Helical" evidence="1">
    <location>
        <begin position="410"/>
        <end position="429"/>
    </location>
</feature>
<dbReference type="RefSeq" id="WP_121313388.1">
    <property type="nucleotide sequence ID" value="NZ_CP026982.1"/>
</dbReference>
<dbReference type="NCBIfam" id="TIGR01760">
    <property type="entry name" value="tape_meas_TP901"/>
    <property type="match status" value="1"/>
</dbReference>
<evidence type="ECO:0000256" key="1">
    <source>
        <dbReference type="SAM" id="Phobius"/>
    </source>
</evidence>
<feature type="domain" description="Phage tail tape measure protein" evidence="2">
    <location>
        <begin position="88"/>
        <end position="284"/>
    </location>
</feature>
<reference evidence="3 4" key="1">
    <citation type="journal article" date="2018" name="BMC Genomics">
        <title>High genomic variability in the plant pathogenic bacterium Pectobacterium parmentieri deciphered from de novo assembled complete genomes.</title>
        <authorList>
            <person name="Zoledowska S."/>
            <person name="Motyka-Pomagruk A."/>
            <person name="Sledz W."/>
            <person name="Mengoni A."/>
            <person name="Lojkowska E."/>
        </authorList>
    </citation>
    <scope>NUCLEOTIDE SEQUENCE [LARGE SCALE GENOMIC DNA]</scope>
    <source>
        <strain evidence="3 4">IFB5626</strain>
    </source>
</reference>
<dbReference type="EMBL" id="PSZG01000001">
    <property type="protein sequence ID" value="RKO77186.1"/>
    <property type="molecule type" value="Genomic_DNA"/>
</dbReference>
<accession>A0A8B3FA56</accession>